<dbReference type="Proteomes" id="UP000800035">
    <property type="component" value="Unassembled WGS sequence"/>
</dbReference>
<organism evidence="1 2">
    <name type="scientific">Byssothecium circinans</name>
    <dbReference type="NCBI Taxonomy" id="147558"/>
    <lineage>
        <taxon>Eukaryota</taxon>
        <taxon>Fungi</taxon>
        <taxon>Dikarya</taxon>
        <taxon>Ascomycota</taxon>
        <taxon>Pezizomycotina</taxon>
        <taxon>Dothideomycetes</taxon>
        <taxon>Pleosporomycetidae</taxon>
        <taxon>Pleosporales</taxon>
        <taxon>Massarineae</taxon>
        <taxon>Massarinaceae</taxon>
        <taxon>Byssothecium</taxon>
    </lineage>
</organism>
<dbReference type="AlphaFoldDB" id="A0A6A5TPF2"/>
<evidence type="ECO:0000313" key="1">
    <source>
        <dbReference type="EMBL" id="KAF1954308.1"/>
    </source>
</evidence>
<gene>
    <name evidence="1" type="ORF">CC80DRAFT_550331</name>
</gene>
<accession>A0A6A5TPF2</accession>
<dbReference type="EMBL" id="ML976999">
    <property type="protein sequence ID" value="KAF1954308.1"/>
    <property type="molecule type" value="Genomic_DNA"/>
</dbReference>
<proteinExistence type="predicted"/>
<dbReference type="InterPro" id="IPR036397">
    <property type="entry name" value="RNaseH_sf"/>
</dbReference>
<dbReference type="Gene3D" id="3.30.420.10">
    <property type="entry name" value="Ribonuclease H-like superfamily/Ribonuclease H"/>
    <property type="match status" value="1"/>
</dbReference>
<reference evidence="1" key="1">
    <citation type="journal article" date="2020" name="Stud. Mycol.">
        <title>101 Dothideomycetes genomes: a test case for predicting lifestyles and emergence of pathogens.</title>
        <authorList>
            <person name="Haridas S."/>
            <person name="Albert R."/>
            <person name="Binder M."/>
            <person name="Bloem J."/>
            <person name="Labutti K."/>
            <person name="Salamov A."/>
            <person name="Andreopoulos B."/>
            <person name="Baker S."/>
            <person name="Barry K."/>
            <person name="Bills G."/>
            <person name="Bluhm B."/>
            <person name="Cannon C."/>
            <person name="Castanera R."/>
            <person name="Culley D."/>
            <person name="Daum C."/>
            <person name="Ezra D."/>
            <person name="Gonzalez J."/>
            <person name="Henrissat B."/>
            <person name="Kuo A."/>
            <person name="Liang C."/>
            <person name="Lipzen A."/>
            <person name="Lutzoni F."/>
            <person name="Magnuson J."/>
            <person name="Mondo S."/>
            <person name="Nolan M."/>
            <person name="Ohm R."/>
            <person name="Pangilinan J."/>
            <person name="Park H.-J."/>
            <person name="Ramirez L."/>
            <person name="Alfaro M."/>
            <person name="Sun H."/>
            <person name="Tritt A."/>
            <person name="Yoshinaga Y."/>
            <person name="Zwiers L.-H."/>
            <person name="Turgeon B."/>
            <person name="Goodwin S."/>
            <person name="Spatafora J."/>
            <person name="Crous P."/>
            <person name="Grigoriev I."/>
        </authorList>
    </citation>
    <scope>NUCLEOTIDE SEQUENCE</scope>
    <source>
        <strain evidence="1">CBS 675.92</strain>
    </source>
</reference>
<name>A0A6A5TPF2_9PLEO</name>
<dbReference type="GO" id="GO:0003676">
    <property type="term" value="F:nucleic acid binding"/>
    <property type="evidence" value="ECO:0007669"/>
    <property type="project" value="InterPro"/>
</dbReference>
<keyword evidence="2" id="KW-1185">Reference proteome</keyword>
<protein>
    <submittedName>
        <fullName evidence="1">Uncharacterized protein</fullName>
    </submittedName>
</protein>
<evidence type="ECO:0000313" key="2">
    <source>
        <dbReference type="Proteomes" id="UP000800035"/>
    </source>
</evidence>
<dbReference type="OrthoDB" id="3789034at2759"/>
<sequence>MDSPHTPPQSSHDKVPDTGHRGAYFWHFDHRRDDETVESIARAHNIHPATGRRWRNERATLGTDRRVRNPKAKAKGHKLGRPFKVDYETLESMVSKENPTREKPLLFQARQYDIRLTERSLQYNLRTRFNKAQMYVARYTKKVSSTNKTKRVQYGKDHKDWPIYRGWDLVYFTDEAHVNPTERFQKPRVLRERGNTGLGGGRNNPANIAEEEDISSGFSVHCYACINWFFKSDLGFYNDEREMLPKPKPPRKPTKSKYETQETFNNRLREWEAKLPPPVTQEAQGNYMTQKYYAKNVLATYIKAINQARL</sequence>